<proteinExistence type="predicted"/>
<accession>A0A2M7UDZ2</accession>
<reference evidence="2" key="1">
    <citation type="submission" date="2017-09" db="EMBL/GenBank/DDBJ databases">
        <title>Depth-based differentiation of microbial function through sediment-hosted aquifers and enrichment of novel symbionts in the deep terrestrial subsurface.</title>
        <authorList>
            <person name="Probst A.J."/>
            <person name="Ladd B."/>
            <person name="Jarett J.K."/>
            <person name="Geller-Mcgrath D.E."/>
            <person name="Sieber C.M.K."/>
            <person name="Emerson J.B."/>
            <person name="Anantharaman K."/>
            <person name="Thomas B.C."/>
            <person name="Malmstrom R."/>
            <person name="Stieglmeier M."/>
            <person name="Klingl A."/>
            <person name="Woyke T."/>
            <person name="Ryan C.M."/>
            <person name="Banfield J.F."/>
        </authorList>
    </citation>
    <scope>NUCLEOTIDE SEQUENCE [LARGE SCALE GENOMIC DNA]</scope>
</reference>
<sequence length="82" mass="9113">MSNSCIRPDGWIQGLDKKIGFAKVELMLKERAETREQGLGAFGDGSRTHQYHARYKAGRTIKKALAPLPNKRPSKTTEGLSI</sequence>
<gene>
    <name evidence="1" type="ORF">COY10_01490</name>
</gene>
<name>A0A2M7UDZ2_9BACT</name>
<comment type="caution">
    <text evidence="1">The sequence shown here is derived from an EMBL/GenBank/DDBJ whole genome shotgun (WGS) entry which is preliminary data.</text>
</comment>
<organism evidence="1 2">
    <name type="scientific">Candidatus Portnoybacteria bacterium CG_4_10_14_0_2_um_filter_43_36</name>
    <dbReference type="NCBI Taxonomy" id="1974798"/>
    <lineage>
        <taxon>Bacteria</taxon>
        <taxon>Candidatus Portnoyibacteriota</taxon>
    </lineage>
</organism>
<dbReference type="AlphaFoldDB" id="A0A2M7UDZ2"/>
<evidence type="ECO:0000313" key="1">
    <source>
        <dbReference type="EMBL" id="PIZ69464.1"/>
    </source>
</evidence>
<evidence type="ECO:0000313" key="2">
    <source>
        <dbReference type="Proteomes" id="UP000231688"/>
    </source>
</evidence>
<dbReference type="EMBL" id="PFOH01000038">
    <property type="protein sequence ID" value="PIZ69464.1"/>
    <property type="molecule type" value="Genomic_DNA"/>
</dbReference>
<dbReference type="Proteomes" id="UP000231688">
    <property type="component" value="Unassembled WGS sequence"/>
</dbReference>
<protein>
    <submittedName>
        <fullName evidence="1">Uncharacterized protein</fullName>
    </submittedName>
</protein>